<dbReference type="SUPFAM" id="SSF50475">
    <property type="entry name" value="FMN-binding split barrel"/>
    <property type="match status" value="1"/>
</dbReference>
<dbReference type="EMBL" id="CP042433">
    <property type="protein sequence ID" value="QEC55362.1"/>
    <property type="molecule type" value="Genomic_DNA"/>
</dbReference>
<protein>
    <submittedName>
        <fullName evidence="2">Pyridoxamine 5'-phosphate oxidase family protein</fullName>
    </submittedName>
</protein>
<dbReference type="Gene3D" id="2.30.110.10">
    <property type="entry name" value="Electron Transport, Fmn-binding Protein, Chain A"/>
    <property type="match status" value="1"/>
</dbReference>
<organism evidence="2 3">
    <name type="scientific">Flavisolibacter ginsenosidimutans</name>
    <dbReference type="NCBI Taxonomy" id="661481"/>
    <lineage>
        <taxon>Bacteria</taxon>
        <taxon>Pseudomonadati</taxon>
        <taxon>Bacteroidota</taxon>
        <taxon>Chitinophagia</taxon>
        <taxon>Chitinophagales</taxon>
        <taxon>Chitinophagaceae</taxon>
        <taxon>Flavisolibacter</taxon>
    </lineage>
</organism>
<dbReference type="OrthoDB" id="1432662at2"/>
<dbReference type="InterPro" id="IPR012349">
    <property type="entry name" value="Split_barrel_FMN-bd"/>
</dbReference>
<evidence type="ECO:0000259" key="1">
    <source>
        <dbReference type="Pfam" id="PF16242"/>
    </source>
</evidence>
<dbReference type="PANTHER" id="PTHR34818">
    <property type="entry name" value="PROTEIN BLI-3"/>
    <property type="match status" value="1"/>
</dbReference>
<dbReference type="Proteomes" id="UP000321204">
    <property type="component" value="Chromosome"/>
</dbReference>
<keyword evidence="3" id="KW-1185">Reference proteome</keyword>
<dbReference type="AlphaFoldDB" id="A0A5B8UG30"/>
<dbReference type="InterPro" id="IPR038725">
    <property type="entry name" value="YdaG_split_barrel_FMN-bd"/>
</dbReference>
<dbReference type="InterPro" id="IPR052917">
    <property type="entry name" value="Stress-Dev_Protein"/>
</dbReference>
<gene>
    <name evidence="2" type="ORF">FSB75_05400</name>
</gene>
<feature type="domain" description="General stress protein FMN-binding split barrel" evidence="1">
    <location>
        <begin position="10"/>
        <end position="153"/>
    </location>
</feature>
<dbReference type="PANTHER" id="PTHR34818:SF1">
    <property type="entry name" value="PROTEIN BLI-3"/>
    <property type="match status" value="1"/>
</dbReference>
<proteinExistence type="predicted"/>
<name>A0A5B8UG30_9BACT</name>
<accession>A0A5B8UG30</accession>
<sequence length="166" mass="18936">MEKHLQDKEALNKFKKLVEDIRVCMFITATNSDEHTRPMSTIKVEDDGTLWFFTDVRSIKVDEVTRERDVHLTYAHPGKESYLDVWGKASVVTDRQQIKEKWSPVVKAWFPKGDEDPNLALLKIKPADVYYWDAESGKMVQFFKMAVAAVTGNPAVADGKEGKLAM</sequence>
<dbReference type="KEGG" id="fgg:FSB75_05400"/>
<evidence type="ECO:0000313" key="3">
    <source>
        <dbReference type="Proteomes" id="UP000321204"/>
    </source>
</evidence>
<dbReference type="Pfam" id="PF16242">
    <property type="entry name" value="Pyrid_ox_like"/>
    <property type="match status" value="1"/>
</dbReference>
<dbReference type="RefSeq" id="WP_146783897.1">
    <property type="nucleotide sequence ID" value="NZ_BAABIO010000002.1"/>
</dbReference>
<reference evidence="2 3" key="1">
    <citation type="journal article" date="2015" name="Int. J. Syst. Evol. Microbiol.">
        <title>Flavisolibacter ginsenosidimutans sp. nov., with ginsenoside-converting activity isolated from soil used for cultivating ginseng.</title>
        <authorList>
            <person name="Zhao Y."/>
            <person name="Liu Q."/>
            <person name="Kang M.S."/>
            <person name="Jin F."/>
            <person name="Yu H."/>
            <person name="Im W.T."/>
        </authorList>
    </citation>
    <scope>NUCLEOTIDE SEQUENCE [LARGE SCALE GENOMIC DNA]</scope>
    <source>
        <strain evidence="2 3">Gsoil 636</strain>
    </source>
</reference>
<evidence type="ECO:0000313" key="2">
    <source>
        <dbReference type="EMBL" id="QEC55362.1"/>
    </source>
</evidence>